<gene>
    <name evidence="12" type="ORF">GCM10009843_17700</name>
</gene>
<dbReference type="PANTHER" id="PTHR34820">
    <property type="entry name" value="INNER MEMBRANE PROTEIN YEBZ"/>
    <property type="match status" value="1"/>
</dbReference>
<comment type="caution">
    <text evidence="12">The sequence shown here is derived from an EMBL/GenBank/DDBJ whole genome shotgun (WGS) entry which is preliminary data.</text>
</comment>
<evidence type="ECO:0000256" key="1">
    <source>
        <dbReference type="ARBA" id="ARBA00004651"/>
    </source>
</evidence>
<evidence type="ECO:0000313" key="13">
    <source>
        <dbReference type="Proteomes" id="UP001500575"/>
    </source>
</evidence>
<feature type="transmembrane region" description="Helical" evidence="9">
    <location>
        <begin position="186"/>
        <end position="202"/>
    </location>
</feature>
<accession>A0ABP5JZ98</accession>
<evidence type="ECO:0000256" key="3">
    <source>
        <dbReference type="ARBA" id="ARBA00022692"/>
    </source>
</evidence>
<keyword evidence="2" id="KW-1003">Cell membrane</keyword>
<protein>
    <submittedName>
        <fullName evidence="12">Copper resistance CopC/CopD family protein</fullName>
    </submittedName>
</protein>
<feature type="transmembrane region" description="Helical" evidence="9">
    <location>
        <begin position="209"/>
        <end position="226"/>
    </location>
</feature>
<evidence type="ECO:0000259" key="11">
    <source>
        <dbReference type="Pfam" id="PF05425"/>
    </source>
</evidence>
<evidence type="ECO:0000256" key="7">
    <source>
        <dbReference type="ARBA" id="ARBA00023008"/>
    </source>
</evidence>
<evidence type="ECO:0000313" key="12">
    <source>
        <dbReference type="EMBL" id="GAA2122502.1"/>
    </source>
</evidence>
<dbReference type="InterPro" id="IPR014756">
    <property type="entry name" value="Ig_E-set"/>
</dbReference>
<evidence type="ECO:0000256" key="9">
    <source>
        <dbReference type="SAM" id="Phobius"/>
    </source>
</evidence>
<dbReference type="Proteomes" id="UP001500575">
    <property type="component" value="Unassembled WGS sequence"/>
</dbReference>
<proteinExistence type="predicted"/>
<dbReference type="InterPro" id="IPR008457">
    <property type="entry name" value="Cu-R_CopD_dom"/>
</dbReference>
<reference evidence="13" key="1">
    <citation type="journal article" date="2019" name="Int. J. Syst. Evol. Microbiol.">
        <title>The Global Catalogue of Microorganisms (GCM) 10K type strain sequencing project: providing services to taxonomists for standard genome sequencing and annotation.</title>
        <authorList>
            <consortium name="The Broad Institute Genomics Platform"/>
            <consortium name="The Broad Institute Genome Sequencing Center for Infectious Disease"/>
            <person name="Wu L."/>
            <person name="Ma J."/>
        </authorList>
    </citation>
    <scope>NUCLEOTIDE SEQUENCE [LARGE SCALE GENOMIC DNA]</scope>
    <source>
        <strain evidence="13">JCM 16021</strain>
    </source>
</reference>
<evidence type="ECO:0000259" key="10">
    <source>
        <dbReference type="Pfam" id="PF04234"/>
    </source>
</evidence>
<comment type="subcellular location">
    <subcellularLocation>
        <location evidence="1">Cell membrane</location>
        <topology evidence="1">Multi-pass membrane protein</topology>
    </subcellularLocation>
</comment>
<feature type="transmembrane region" description="Helical" evidence="9">
    <location>
        <begin position="348"/>
        <end position="367"/>
    </location>
</feature>
<feature type="transmembrane region" description="Helical" evidence="9">
    <location>
        <begin position="238"/>
        <end position="261"/>
    </location>
</feature>
<feature type="transmembrane region" description="Helical" evidence="9">
    <location>
        <begin position="273"/>
        <end position="295"/>
    </location>
</feature>
<keyword evidence="5" id="KW-0732">Signal</keyword>
<keyword evidence="8 9" id="KW-0472">Membrane</keyword>
<evidence type="ECO:0000256" key="4">
    <source>
        <dbReference type="ARBA" id="ARBA00022723"/>
    </source>
</evidence>
<evidence type="ECO:0000256" key="5">
    <source>
        <dbReference type="ARBA" id="ARBA00022729"/>
    </source>
</evidence>
<feature type="transmembrane region" description="Helical" evidence="9">
    <location>
        <begin position="140"/>
        <end position="159"/>
    </location>
</feature>
<dbReference type="Pfam" id="PF04234">
    <property type="entry name" value="CopC"/>
    <property type="match status" value="1"/>
</dbReference>
<keyword evidence="3 9" id="KW-0812">Transmembrane</keyword>
<dbReference type="EMBL" id="BAAAQQ010000008">
    <property type="protein sequence ID" value="GAA2122502.1"/>
    <property type="molecule type" value="Genomic_DNA"/>
</dbReference>
<feature type="domain" description="CopC" evidence="10">
    <location>
        <begin position="2"/>
        <end position="80"/>
    </location>
</feature>
<dbReference type="SUPFAM" id="SSF81296">
    <property type="entry name" value="E set domains"/>
    <property type="match status" value="1"/>
</dbReference>
<feature type="transmembrane region" description="Helical" evidence="9">
    <location>
        <begin position="108"/>
        <end position="128"/>
    </location>
</feature>
<name>A0ABP5JZ98_9ACTN</name>
<dbReference type="InterPro" id="IPR007348">
    <property type="entry name" value="CopC_dom"/>
</dbReference>
<keyword evidence="13" id="KW-1185">Reference proteome</keyword>
<keyword evidence="6 9" id="KW-1133">Transmembrane helix</keyword>
<dbReference type="PANTHER" id="PTHR34820:SF4">
    <property type="entry name" value="INNER MEMBRANE PROTEIN YEBZ"/>
    <property type="match status" value="1"/>
</dbReference>
<organism evidence="12 13">
    <name type="scientific">Nocardioides bigeumensis</name>
    <dbReference type="NCBI Taxonomy" id="433657"/>
    <lineage>
        <taxon>Bacteria</taxon>
        <taxon>Bacillati</taxon>
        <taxon>Actinomycetota</taxon>
        <taxon>Actinomycetes</taxon>
        <taxon>Propionibacteriales</taxon>
        <taxon>Nocardioidaceae</taxon>
        <taxon>Nocardioides</taxon>
    </lineage>
</organism>
<evidence type="ECO:0000256" key="6">
    <source>
        <dbReference type="ARBA" id="ARBA00022989"/>
    </source>
</evidence>
<dbReference type="Gene3D" id="2.60.40.1220">
    <property type="match status" value="1"/>
</dbReference>
<feature type="domain" description="Copper resistance protein D" evidence="11">
    <location>
        <begin position="268"/>
        <end position="366"/>
    </location>
</feature>
<sequence>MLDAAPEEILLTFNEPVLSVPEGVTVFDAAGDVVASSAATRDTDLVVTLDTEVADGTLVVAWRVVSADGHPIAGSLTFSVGAPSESVAAPGADQTADGVPIALSITRAAAYLGLLLSVGLLWFGLLVARGSHDGGGRRTRLAAAGAAVAAVGWMVGLPLTGAYQRGVGLDEAFASATWQTLPGEEYLVSLLVSAGVLGALMIGGRTGALAGLVAVSAPALTGHTRAAEPVALSVLADALHLVAGAIWLGGLVGLALTLPGLAAEPGARLIGRFSTLAAGALATLVAAGSFMAWRIVESWAGLVDTGYGQLLLVKVAIAAVAVAIAAGNRFVLLPRARAGGGVRALHRAVAAEAVVLVAVLSVTGFLVNKSPEGPPSAADPAASTVQQAPLGDLSVLATLTPGESGQNQLSIQLQDAEGEPAEGSQAPVVSVSSHDVDLGDVALRSTGAGTYSGEVLLPTSGEWQVQVSLRLDEFTNPVGVLSFDVG</sequence>
<evidence type="ECO:0000256" key="8">
    <source>
        <dbReference type="ARBA" id="ARBA00023136"/>
    </source>
</evidence>
<dbReference type="InterPro" id="IPR014755">
    <property type="entry name" value="Cu-Rt/internalin_Ig-like"/>
</dbReference>
<dbReference type="InterPro" id="IPR032694">
    <property type="entry name" value="CopC/D"/>
</dbReference>
<feature type="transmembrane region" description="Helical" evidence="9">
    <location>
        <begin position="307"/>
        <end position="327"/>
    </location>
</feature>
<evidence type="ECO:0000256" key="2">
    <source>
        <dbReference type="ARBA" id="ARBA00022475"/>
    </source>
</evidence>
<keyword evidence="7" id="KW-0186">Copper</keyword>
<keyword evidence="4" id="KW-0479">Metal-binding</keyword>
<dbReference type="Pfam" id="PF05425">
    <property type="entry name" value="CopD"/>
    <property type="match status" value="1"/>
</dbReference>